<keyword evidence="1" id="KW-1133">Transmembrane helix</keyword>
<evidence type="ECO:0000313" key="4">
    <source>
        <dbReference type="Proteomes" id="UP000257039"/>
    </source>
</evidence>
<dbReference type="Pfam" id="PF05036">
    <property type="entry name" value="SPOR"/>
    <property type="match status" value="1"/>
</dbReference>
<reference evidence="3 4" key="1">
    <citation type="submission" date="2017-04" db="EMBL/GenBank/DDBJ databases">
        <title>Draft genome sequence of Zooshikella ganghwensis VG4 isolated from Red Sea sediments.</title>
        <authorList>
            <person name="Rehman Z."/>
            <person name="Alam I."/>
            <person name="Kamau A."/>
            <person name="Bajic V."/>
            <person name="Leiknes T."/>
        </authorList>
    </citation>
    <scope>NUCLEOTIDE SEQUENCE [LARGE SCALE GENOMIC DNA]</scope>
    <source>
        <strain evidence="3 4">VG4</strain>
    </source>
</reference>
<dbReference type="InterPro" id="IPR007730">
    <property type="entry name" value="SPOR-like_dom"/>
</dbReference>
<sequence>MLKKTGFIMLIIFFGAVMFLLGIVSPNKVRQPILAQLSLLPAWLSIPSLMSSSADASPANASLIPYESLLVTNLKADAASYTLQVGLFPAKLQADAMVKRLQHYGYQSNIARVVDKYGLPWVLVTTGTFDTQDNAKNAELSLVIDLGLAPELPILKSPPTS</sequence>
<dbReference type="PROSITE" id="PS51724">
    <property type="entry name" value="SPOR"/>
    <property type="match status" value="1"/>
</dbReference>
<gene>
    <name evidence="3" type="ORF">B9G39_10465</name>
</gene>
<organism evidence="3 4">
    <name type="scientific">Zooshikella ganghwensis</name>
    <dbReference type="NCBI Taxonomy" id="202772"/>
    <lineage>
        <taxon>Bacteria</taxon>
        <taxon>Pseudomonadati</taxon>
        <taxon>Pseudomonadota</taxon>
        <taxon>Gammaproteobacteria</taxon>
        <taxon>Oceanospirillales</taxon>
        <taxon>Zooshikellaceae</taxon>
        <taxon>Zooshikella</taxon>
    </lineage>
</organism>
<proteinExistence type="predicted"/>
<dbReference type="GO" id="GO:0042834">
    <property type="term" value="F:peptidoglycan binding"/>
    <property type="evidence" value="ECO:0007669"/>
    <property type="project" value="InterPro"/>
</dbReference>
<evidence type="ECO:0000256" key="1">
    <source>
        <dbReference type="SAM" id="Phobius"/>
    </source>
</evidence>
<dbReference type="InterPro" id="IPR036680">
    <property type="entry name" value="SPOR-like_sf"/>
</dbReference>
<keyword evidence="1" id="KW-0472">Membrane</keyword>
<dbReference type="RefSeq" id="WP_027706617.1">
    <property type="nucleotide sequence ID" value="NZ_JAEVHG010000005.1"/>
</dbReference>
<evidence type="ECO:0000259" key="2">
    <source>
        <dbReference type="PROSITE" id="PS51724"/>
    </source>
</evidence>
<keyword evidence="1" id="KW-0812">Transmembrane</keyword>
<keyword evidence="4" id="KW-1185">Reference proteome</keyword>
<dbReference type="SUPFAM" id="SSF110997">
    <property type="entry name" value="Sporulation related repeat"/>
    <property type="match status" value="1"/>
</dbReference>
<evidence type="ECO:0000313" key="3">
    <source>
        <dbReference type="EMBL" id="RDH43833.1"/>
    </source>
</evidence>
<dbReference type="Proteomes" id="UP000257039">
    <property type="component" value="Unassembled WGS sequence"/>
</dbReference>
<name>A0A4P9VKR2_9GAMM</name>
<protein>
    <submittedName>
        <fullName evidence="3">SPOR domain-containing protein</fullName>
    </submittedName>
</protein>
<feature type="domain" description="SPOR" evidence="2">
    <location>
        <begin position="75"/>
        <end position="155"/>
    </location>
</feature>
<comment type="caution">
    <text evidence="3">The sequence shown here is derived from an EMBL/GenBank/DDBJ whole genome shotgun (WGS) entry which is preliminary data.</text>
</comment>
<dbReference type="AlphaFoldDB" id="A0A4P9VKR2"/>
<accession>A0A4P9VKR2</accession>
<feature type="transmembrane region" description="Helical" evidence="1">
    <location>
        <begin position="6"/>
        <end position="24"/>
    </location>
</feature>
<dbReference type="EMBL" id="NDXW01000001">
    <property type="protein sequence ID" value="RDH43833.1"/>
    <property type="molecule type" value="Genomic_DNA"/>
</dbReference>
<dbReference type="Gene3D" id="3.30.70.1070">
    <property type="entry name" value="Sporulation related repeat"/>
    <property type="match status" value="1"/>
</dbReference>